<keyword evidence="1" id="KW-1133">Transmembrane helix</keyword>
<evidence type="ECO:0000313" key="3">
    <source>
        <dbReference type="Proteomes" id="UP000011602"/>
    </source>
</evidence>
<dbReference type="AlphaFoldDB" id="L9XA14"/>
<keyword evidence="1" id="KW-0812">Transmembrane</keyword>
<dbReference type="OrthoDB" id="204561at2157"/>
<evidence type="ECO:0000256" key="1">
    <source>
        <dbReference type="SAM" id="Phobius"/>
    </source>
</evidence>
<accession>L9XA14</accession>
<evidence type="ECO:0008006" key="4">
    <source>
        <dbReference type="Google" id="ProtNLM"/>
    </source>
</evidence>
<reference evidence="2 3" key="1">
    <citation type="journal article" date="2014" name="PLoS Genet.">
        <title>Phylogenetically driven sequencing of extremely halophilic archaea reveals strategies for static and dynamic osmo-response.</title>
        <authorList>
            <person name="Becker E.A."/>
            <person name="Seitzer P.M."/>
            <person name="Tritt A."/>
            <person name="Larsen D."/>
            <person name="Krusor M."/>
            <person name="Yao A.I."/>
            <person name="Wu D."/>
            <person name="Madern D."/>
            <person name="Eisen J.A."/>
            <person name="Darling A.E."/>
            <person name="Facciotti M.T."/>
        </authorList>
    </citation>
    <scope>NUCLEOTIDE SEQUENCE [LARGE SCALE GENOMIC DNA]</scope>
    <source>
        <strain evidence="2 3">JCM 12255</strain>
    </source>
</reference>
<proteinExistence type="predicted"/>
<name>L9XA14_9EURY</name>
<sequence>MIETDLLVAAPALAVAVVGGLIAHELAHAQVLRLFGIDHTISYFPRRTDAEGGLLSSPPLAVVQPHPTGRESPHALRAAALAPLLLAVPVFVTGLSGTVPADSPILLAIAVGWLACAIPSPQDFSVVFYAHRVLERHSLESSADATTNATASGSRAD</sequence>
<keyword evidence="3" id="KW-1185">Reference proteome</keyword>
<feature type="transmembrane region" description="Helical" evidence="1">
    <location>
        <begin position="6"/>
        <end position="23"/>
    </location>
</feature>
<gene>
    <name evidence="2" type="ORF">C493_08256</name>
</gene>
<protein>
    <recommendedName>
        <fullName evidence="4">Peptidase M50</fullName>
    </recommendedName>
</protein>
<dbReference type="eggNOG" id="arCOG10744">
    <property type="taxonomic scope" value="Archaea"/>
</dbReference>
<dbReference type="RefSeq" id="WP_007258950.1">
    <property type="nucleotide sequence ID" value="NZ_AOHZ01000041.1"/>
</dbReference>
<dbReference type="EMBL" id="AOHZ01000041">
    <property type="protein sequence ID" value="ELY57463.1"/>
    <property type="molecule type" value="Genomic_DNA"/>
</dbReference>
<dbReference type="Proteomes" id="UP000011602">
    <property type="component" value="Unassembled WGS sequence"/>
</dbReference>
<comment type="caution">
    <text evidence="2">The sequence shown here is derived from an EMBL/GenBank/DDBJ whole genome shotgun (WGS) entry which is preliminary data.</text>
</comment>
<evidence type="ECO:0000313" key="2">
    <source>
        <dbReference type="EMBL" id="ELY57463.1"/>
    </source>
</evidence>
<keyword evidence="1" id="KW-0472">Membrane</keyword>
<organism evidence="2 3">
    <name type="scientific">Natronolimnohabitans innermongolicus JCM 12255</name>
    <dbReference type="NCBI Taxonomy" id="1227499"/>
    <lineage>
        <taxon>Archaea</taxon>
        <taxon>Methanobacteriati</taxon>
        <taxon>Methanobacteriota</taxon>
        <taxon>Stenosarchaea group</taxon>
        <taxon>Halobacteria</taxon>
        <taxon>Halobacteriales</taxon>
        <taxon>Natrialbaceae</taxon>
        <taxon>Natronolimnohabitans</taxon>
    </lineage>
</organism>